<dbReference type="GeneID" id="33327946"/>
<dbReference type="InterPro" id="IPR006454">
    <property type="entry name" value="S_layer_MJ"/>
</dbReference>
<evidence type="ECO:0000259" key="1">
    <source>
        <dbReference type="Pfam" id="PF05124"/>
    </source>
</evidence>
<organism evidence="2 3">
    <name type="scientific">Thermococcus radiotolerans</name>
    <dbReference type="NCBI Taxonomy" id="187880"/>
    <lineage>
        <taxon>Archaea</taxon>
        <taxon>Methanobacteriati</taxon>
        <taxon>Methanobacteriota</taxon>
        <taxon>Thermococci</taxon>
        <taxon>Thermococcales</taxon>
        <taxon>Thermococcaceae</taxon>
        <taxon>Thermococcus</taxon>
    </lineage>
</organism>
<dbReference type="Proteomes" id="UP000250085">
    <property type="component" value="Chromosome"/>
</dbReference>
<accession>A0A2Z2N058</accession>
<keyword evidence="3" id="KW-1185">Reference proteome</keyword>
<dbReference type="EMBL" id="CP015106">
    <property type="protein sequence ID" value="ASJ14307.1"/>
    <property type="molecule type" value="Genomic_DNA"/>
</dbReference>
<dbReference type="RefSeq" id="WP_088866478.1">
    <property type="nucleotide sequence ID" value="NZ_CP015106.1"/>
</dbReference>
<proteinExistence type="predicted"/>
<sequence length="623" mass="68437">MKVKKIAALAIGAAMVGATMGFASAQPTVPNIPKDFFVNADGTPNVKIVVGSTAAAMDVASAADIAVALGSMLYTTEQAEVQNGYVKVKAEYEPEDVQGSPWTIYKYNYDTIRNQTAWATSYDDLPGDYWWNGAGGYDATYGGWKSVFEVTPEIPDMDKIVFEVTPEIPDMDKIGDEQLIDWAITIKNIELKSKDPSDWDQSHPPKDADLVITQGNVTVFVDYKLYNYTYTETSTVRDAYPEWGVPSEDETVTKWVIGDADDVPANLVSSEVYSEGVGEGDTFTVFGQTFYVLSVGNDTFTAGLDKGEAWYQVGQPQAIEGTDWIVTVLDISIIDQRALVVVKNAVTGQESDQKILEEGQDVDIFEDGSVVLTLLDTFVGIDGHLIASIAARVDVVDWSSGKTITYDGKEWEMTINTANISNKWYITNITLTNKDTLEGNPVDIFGTYNLFYKFEMKKLNEKWLSDQGYSDTHADIDGDGTIEDKDFIVAYAYICLKEKEGKVVEKELKVGDDVLDTDYKVAGIYGDVVTLKPITSPITVMDYEVDMEDPGANLILIGGPVANSLTKYLVEQNISQVDWYNSPGDIEYIQDALGGYDVVIVAGATRDETKVAAEALMEYLAGL</sequence>
<evidence type="ECO:0000313" key="2">
    <source>
        <dbReference type="EMBL" id="ASJ14307.1"/>
    </source>
</evidence>
<dbReference type="OrthoDB" id="92388at2157"/>
<feature type="domain" description="S-layer protein outer" evidence="1">
    <location>
        <begin position="29"/>
        <end position="620"/>
    </location>
</feature>
<gene>
    <name evidence="2" type="ORF">A3L10_03820</name>
</gene>
<reference evidence="2 3" key="1">
    <citation type="submission" date="2016-04" db="EMBL/GenBank/DDBJ databases">
        <title>Complete genome sequence of Thermococcus radiotolerans type strain EJ2.</title>
        <authorList>
            <person name="Oger P.M."/>
        </authorList>
    </citation>
    <scope>NUCLEOTIDE SEQUENCE [LARGE SCALE GENOMIC DNA]</scope>
    <source>
        <strain evidence="2 3">EJ2</strain>
    </source>
</reference>
<dbReference type="AlphaFoldDB" id="A0A2Z2N058"/>
<dbReference type="NCBIfam" id="TIGR01564">
    <property type="entry name" value="S_layer_MJ"/>
    <property type="match status" value="1"/>
</dbReference>
<dbReference type="InterPro" id="IPR022651">
    <property type="entry name" value="S_layer_C"/>
</dbReference>
<protein>
    <submittedName>
        <fullName evidence="2">S-layer protein</fullName>
    </submittedName>
</protein>
<dbReference type="Pfam" id="PF05124">
    <property type="entry name" value="S_layer_C"/>
    <property type="match status" value="1"/>
</dbReference>
<evidence type="ECO:0000313" key="3">
    <source>
        <dbReference type="Proteomes" id="UP000250085"/>
    </source>
</evidence>
<dbReference type="KEGG" id="trl:A3L10_03820"/>
<dbReference type="PROSITE" id="PS00018">
    <property type="entry name" value="EF_HAND_1"/>
    <property type="match status" value="1"/>
</dbReference>
<dbReference type="InterPro" id="IPR018247">
    <property type="entry name" value="EF_Hand_1_Ca_BS"/>
</dbReference>
<name>A0A2Z2N058_9EURY</name>